<protein>
    <recommendedName>
        <fullName evidence="5">Cysteine desulfurase</fullName>
        <ecNumber evidence="4">2.8.1.7</ecNumber>
    </recommendedName>
</protein>
<comment type="similarity">
    <text evidence="3">Belongs to the class-V pyridoxal-phosphate-dependent aminotransferase family. NifS/IscS subfamily.</text>
</comment>
<comment type="cofactor">
    <cofactor evidence="1 12">
        <name>pyridoxal 5'-phosphate</name>
        <dbReference type="ChEBI" id="CHEBI:597326"/>
    </cofactor>
</comment>
<gene>
    <name evidence="14" type="primary">nifS</name>
    <name evidence="14" type="ORF">MGR_0415</name>
</gene>
<keyword evidence="10" id="KW-0411">Iron-sulfur</keyword>
<keyword evidence="7" id="KW-0479">Metal-binding</keyword>
<dbReference type="InterPro" id="IPR015421">
    <property type="entry name" value="PyrdxlP-dep_Trfase_major"/>
</dbReference>
<dbReference type="Pfam" id="PF00266">
    <property type="entry name" value="Aminotran_5"/>
    <property type="match status" value="1"/>
</dbReference>
<dbReference type="EMBL" id="CU459003">
    <property type="protein sequence ID" value="CAM76379.1"/>
    <property type="molecule type" value="Genomic_DNA"/>
</dbReference>
<proteinExistence type="inferred from homology"/>
<dbReference type="Gene3D" id="1.10.260.50">
    <property type="match status" value="1"/>
</dbReference>
<evidence type="ECO:0000256" key="9">
    <source>
        <dbReference type="ARBA" id="ARBA00023004"/>
    </source>
</evidence>
<evidence type="ECO:0000256" key="11">
    <source>
        <dbReference type="ARBA" id="ARBA00050776"/>
    </source>
</evidence>
<dbReference type="EC" id="2.8.1.7" evidence="4"/>
<dbReference type="GO" id="GO:0051536">
    <property type="term" value="F:iron-sulfur cluster binding"/>
    <property type="evidence" value="ECO:0007669"/>
    <property type="project" value="UniProtKB-KW"/>
</dbReference>
<sequence>MTMSAYLDHNAGAPARPEVVAAMVEALSAAGNPSSVHAFGRRARALLEQSRAAIAAAIHADGAELVFTSGGTEANALVLRGCGRDNLLVSAIEHPSVRENAAVRTIPVGRDGIVDLAALDRLLAEDDRPALVSVMLANNETGILQPVAEVARIAHGRNALVHCDAAQGLGRLPVFLSDLGVDFLTLSAHKMGGPAGIGCLVLSKPDISLAPILLGGGQEKRRRAGTENLAGIAGFAQAARMAAAEVEAGEAPARMESLRDRLEADIAQRVPEAMVVGKDVPRLCNTSCLILPGVAAQLQVMALDLAKVMVSAGAACSSGKVASSPVLEAMGLGSGLADCALRVSLGPDSRAEEMETFLSAWCDFARRKGKTVKDAA</sequence>
<dbReference type="SUPFAM" id="SSF53383">
    <property type="entry name" value="PLP-dependent transferases"/>
    <property type="match status" value="1"/>
</dbReference>
<evidence type="ECO:0000256" key="8">
    <source>
        <dbReference type="ARBA" id="ARBA00022898"/>
    </source>
</evidence>
<reference evidence="14" key="1">
    <citation type="journal article" date="2007" name="J. Bacteriol.">
        <title>Comparative genome analysis of four magnetotactic bacteria reveals a complex set of group-specific genes implicated in magnetosome biomineralization and function.</title>
        <authorList>
            <person name="Richter M."/>
            <person name="Kube M."/>
            <person name="Bazylinski D.A."/>
            <person name="Lombardot T."/>
            <person name="Gloeckner F.O."/>
            <person name="Reinhardt R."/>
            <person name="Schueler D."/>
        </authorList>
    </citation>
    <scope>NUCLEOTIDE SEQUENCE</scope>
    <source>
        <strain evidence="14">MSR-1</strain>
    </source>
</reference>
<dbReference type="InterPro" id="IPR016454">
    <property type="entry name" value="Cysteine_dSase"/>
</dbReference>
<evidence type="ECO:0000256" key="7">
    <source>
        <dbReference type="ARBA" id="ARBA00022723"/>
    </source>
</evidence>
<evidence type="ECO:0000256" key="6">
    <source>
        <dbReference type="ARBA" id="ARBA00022679"/>
    </source>
</evidence>
<evidence type="ECO:0000256" key="4">
    <source>
        <dbReference type="ARBA" id="ARBA00012239"/>
    </source>
</evidence>
<evidence type="ECO:0000256" key="3">
    <source>
        <dbReference type="ARBA" id="ARBA00006490"/>
    </source>
</evidence>
<feature type="domain" description="Aminotransferase class V" evidence="13">
    <location>
        <begin position="6"/>
        <end position="357"/>
    </location>
</feature>
<dbReference type="AlphaFoldDB" id="A4U0H2"/>
<dbReference type="InterPro" id="IPR000192">
    <property type="entry name" value="Aminotrans_V_dom"/>
</dbReference>
<evidence type="ECO:0000259" key="13">
    <source>
        <dbReference type="Pfam" id="PF00266"/>
    </source>
</evidence>
<evidence type="ECO:0000256" key="2">
    <source>
        <dbReference type="ARBA" id="ARBA00003120"/>
    </source>
</evidence>
<dbReference type="InterPro" id="IPR015424">
    <property type="entry name" value="PyrdxlP-dep_Trfase"/>
</dbReference>
<dbReference type="PANTHER" id="PTHR11601">
    <property type="entry name" value="CYSTEINE DESULFURYLASE FAMILY MEMBER"/>
    <property type="match status" value="1"/>
</dbReference>
<accession>A4U0H2</accession>
<dbReference type="InterPro" id="IPR015422">
    <property type="entry name" value="PyrdxlP-dep_Trfase_small"/>
</dbReference>
<evidence type="ECO:0000313" key="14">
    <source>
        <dbReference type="EMBL" id="CAM76379.1"/>
    </source>
</evidence>
<dbReference type="PANTHER" id="PTHR11601:SF34">
    <property type="entry name" value="CYSTEINE DESULFURASE"/>
    <property type="match status" value="1"/>
</dbReference>
<name>A4U0H2_9PROT</name>
<dbReference type="GO" id="GO:0031071">
    <property type="term" value="F:cysteine desulfurase activity"/>
    <property type="evidence" value="ECO:0007669"/>
    <property type="project" value="UniProtKB-EC"/>
</dbReference>
<comment type="function">
    <text evidence="2">Catalyzes the removal of elemental sulfur atoms from cysteine to produce alanine. Seems to participate in the biosynthesis of the nitrogenase metalloclusters by providing the inorganic sulfur required for the Fe-S core formation.</text>
</comment>
<evidence type="ECO:0000256" key="12">
    <source>
        <dbReference type="RuleBase" id="RU004504"/>
    </source>
</evidence>
<evidence type="ECO:0000256" key="1">
    <source>
        <dbReference type="ARBA" id="ARBA00001933"/>
    </source>
</evidence>
<evidence type="ECO:0000256" key="5">
    <source>
        <dbReference type="ARBA" id="ARBA00013558"/>
    </source>
</evidence>
<evidence type="ECO:0000256" key="10">
    <source>
        <dbReference type="ARBA" id="ARBA00023014"/>
    </source>
</evidence>
<dbReference type="PROSITE" id="PS00595">
    <property type="entry name" value="AA_TRANSFER_CLASS_5"/>
    <property type="match status" value="1"/>
</dbReference>
<dbReference type="InterPro" id="IPR020578">
    <property type="entry name" value="Aminotrans_V_PyrdxlP_BS"/>
</dbReference>
<dbReference type="Gene3D" id="3.40.640.10">
    <property type="entry name" value="Type I PLP-dependent aspartate aminotransferase-like (Major domain)"/>
    <property type="match status" value="1"/>
</dbReference>
<dbReference type="GO" id="GO:0046872">
    <property type="term" value="F:metal ion binding"/>
    <property type="evidence" value="ECO:0007669"/>
    <property type="project" value="UniProtKB-KW"/>
</dbReference>
<comment type="catalytic activity">
    <reaction evidence="11">
        <text>(sulfur carrier)-H + L-cysteine = (sulfur carrier)-SH + L-alanine</text>
        <dbReference type="Rhea" id="RHEA:43892"/>
        <dbReference type="Rhea" id="RHEA-COMP:14737"/>
        <dbReference type="Rhea" id="RHEA-COMP:14739"/>
        <dbReference type="ChEBI" id="CHEBI:29917"/>
        <dbReference type="ChEBI" id="CHEBI:35235"/>
        <dbReference type="ChEBI" id="CHEBI:57972"/>
        <dbReference type="ChEBI" id="CHEBI:64428"/>
        <dbReference type="EC" id="2.8.1.7"/>
    </reaction>
</comment>
<keyword evidence="8" id="KW-0663">Pyridoxal phosphate</keyword>
<keyword evidence="9" id="KW-0408">Iron</keyword>
<organism evidence="14">
    <name type="scientific">Magnetospirillum gryphiswaldense</name>
    <dbReference type="NCBI Taxonomy" id="55518"/>
    <lineage>
        <taxon>Bacteria</taxon>
        <taxon>Pseudomonadati</taxon>
        <taxon>Pseudomonadota</taxon>
        <taxon>Alphaproteobacteria</taxon>
        <taxon>Rhodospirillales</taxon>
        <taxon>Rhodospirillaceae</taxon>
        <taxon>Magnetospirillum</taxon>
    </lineage>
</organism>
<dbReference type="PIRSF" id="PIRSF005572">
    <property type="entry name" value="NifS"/>
    <property type="match status" value="1"/>
</dbReference>
<keyword evidence="6 14" id="KW-0808">Transferase</keyword>
<dbReference type="Gene3D" id="3.90.1150.10">
    <property type="entry name" value="Aspartate Aminotransferase, domain 1"/>
    <property type="match status" value="1"/>
</dbReference>